<dbReference type="Proteomes" id="UP000020218">
    <property type="component" value="Unassembled WGS sequence"/>
</dbReference>
<dbReference type="AlphaFoldDB" id="A0A011PR59"/>
<gene>
    <name evidence="1" type="ORF">AW08_00656</name>
</gene>
<reference evidence="1" key="1">
    <citation type="submission" date="2014-02" db="EMBL/GenBank/DDBJ databases">
        <title>Expanding our view of genomic diversity in Candidatus Accumulibacter clades.</title>
        <authorList>
            <person name="Skennerton C.T."/>
            <person name="Barr J.J."/>
            <person name="Slater F.R."/>
            <person name="Bond P.L."/>
            <person name="Tyson G.W."/>
        </authorList>
    </citation>
    <scope>NUCLEOTIDE SEQUENCE [LARGE SCALE GENOMIC DNA]</scope>
</reference>
<sequence length="151" mass="16685">MRCLDVAGRKSFGEPVDPRRLQAHGRIEGLLAPVRQHDQRCPPMMRIRREADQAFVHQVIDDPLHVLPLCPHVACQPGNRLWSRGRNDGAENLPAGAGQAELGNQPVARGEHPAAELEEVENQRGQRRSASCPLCFGKARAGRFHVVIVPC</sequence>
<protein>
    <submittedName>
        <fullName evidence="1">Uncharacterized protein</fullName>
    </submittedName>
</protein>
<accession>A0A011PR59</accession>
<comment type="caution">
    <text evidence="1">The sequence shown here is derived from an EMBL/GenBank/DDBJ whole genome shotgun (WGS) entry which is preliminary data.</text>
</comment>
<evidence type="ECO:0000313" key="2">
    <source>
        <dbReference type="Proteomes" id="UP000020218"/>
    </source>
</evidence>
<proteinExistence type="predicted"/>
<evidence type="ECO:0000313" key="1">
    <source>
        <dbReference type="EMBL" id="EXI68834.1"/>
    </source>
</evidence>
<organism evidence="1 2">
    <name type="scientific">Candidatus Accumulibacter adjunctus</name>
    <dbReference type="NCBI Taxonomy" id="1454001"/>
    <lineage>
        <taxon>Bacteria</taxon>
        <taxon>Pseudomonadati</taxon>
        <taxon>Pseudomonadota</taxon>
        <taxon>Betaproteobacteria</taxon>
        <taxon>Candidatus Accumulibacter</taxon>
    </lineage>
</organism>
<dbReference type="EMBL" id="JFAX01000003">
    <property type="protein sequence ID" value="EXI68834.1"/>
    <property type="molecule type" value="Genomic_DNA"/>
</dbReference>
<keyword evidence="2" id="KW-1185">Reference proteome</keyword>
<name>A0A011PR59_9PROT</name>